<dbReference type="Pfam" id="PF00990">
    <property type="entry name" value="GGDEF"/>
    <property type="match status" value="1"/>
</dbReference>
<reference evidence="9" key="1">
    <citation type="journal article" date="2019" name="Int. J. Syst. Evol. Microbiol.">
        <title>The Global Catalogue of Microorganisms (GCM) 10K type strain sequencing project: providing services to taxonomists for standard genome sequencing and annotation.</title>
        <authorList>
            <consortium name="The Broad Institute Genomics Platform"/>
            <consortium name="The Broad Institute Genome Sequencing Center for Infectious Disease"/>
            <person name="Wu L."/>
            <person name="Ma J."/>
        </authorList>
    </citation>
    <scope>NUCLEOTIDE SEQUENCE [LARGE SCALE GENOMIC DNA]</scope>
    <source>
        <strain evidence="9">LMG 29894</strain>
    </source>
</reference>
<feature type="coiled-coil region" evidence="3">
    <location>
        <begin position="389"/>
        <end position="419"/>
    </location>
</feature>
<protein>
    <recommendedName>
        <fullName evidence="1">diguanylate cyclase</fullName>
        <ecNumber evidence="1">2.7.7.65</ecNumber>
    </recommendedName>
</protein>
<dbReference type="InterPro" id="IPR043128">
    <property type="entry name" value="Rev_trsase/Diguanyl_cyclase"/>
</dbReference>
<feature type="domain" description="GGDEF" evidence="7">
    <location>
        <begin position="587"/>
        <end position="718"/>
    </location>
</feature>
<dbReference type="SUPFAM" id="SSF55785">
    <property type="entry name" value="PYP-like sensor domain (PAS domain)"/>
    <property type="match status" value="1"/>
</dbReference>
<evidence type="ECO:0000259" key="5">
    <source>
        <dbReference type="PROSITE" id="PS50112"/>
    </source>
</evidence>
<dbReference type="InterPro" id="IPR029787">
    <property type="entry name" value="Nucleotide_cyclase"/>
</dbReference>
<dbReference type="PROSITE" id="PS50887">
    <property type="entry name" value="GGDEF"/>
    <property type="match status" value="1"/>
</dbReference>
<evidence type="ECO:0000313" key="8">
    <source>
        <dbReference type="EMBL" id="MFC4161308.1"/>
    </source>
</evidence>
<evidence type="ECO:0000256" key="2">
    <source>
        <dbReference type="ARBA" id="ARBA00034247"/>
    </source>
</evidence>
<keyword evidence="3" id="KW-0175">Coiled coil</keyword>
<dbReference type="SMART" id="SM00267">
    <property type="entry name" value="GGDEF"/>
    <property type="match status" value="1"/>
</dbReference>
<dbReference type="EC" id="2.7.7.65" evidence="1"/>
<organism evidence="8 9">
    <name type="scientific">Chitinimonas lacunae</name>
    <dbReference type="NCBI Taxonomy" id="1963018"/>
    <lineage>
        <taxon>Bacteria</taxon>
        <taxon>Pseudomonadati</taxon>
        <taxon>Pseudomonadota</taxon>
        <taxon>Betaproteobacteria</taxon>
        <taxon>Neisseriales</taxon>
        <taxon>Chitinibacteraceae</taxon>
        <taxon>Chitinimonas</taxon>
    </lineage>
</organism>
<dbReference type="InterPro" id="IPR000014">
    <property type="entry name" value="PAS"/>
</dbReference>
<comment type="catalytic activity">
    <reaction evidence="2">
        <text>2 GTP = 3',3'-c-di-GMP + 2 diphosphate</text>
        <dbReference type="Rhea" id="RHEA:24898"/>
        <dbReference type="ChEBI" id="CHEBI:33019"/>
        <dbReference type="ChEBI" id="CHEBI:37565"/>
        <dbReference type="ChEBI" id="CHEBI:58805"/>
        <dbReference type="EC" id="2.7.7.65"/>
    </reaction>
</comment>
<gene>
    <name evidence="8" type="ORF">ACFOW7_18370</name>
</gene>
<dbReference type="GO" id="GO:0052621">
    <property type="term" value="F:diguanylate cyclase activity"/>
    <property type="evidence" value="ECO:0007669"/>
    <property type="project" value="UniProtKB-EC"/>
</dbReference>
<dbReference type="SMART" id="SM00304">
    <property type="entry name" value="HAMP"/>
    <property type="match status" value="1"/>
</dbReference>
<name>A0ABV8MSR0_9NEIS</name>
<dbReference type="CDD" id="cd01949">
    <property type="entry name" value="GGDEF"/>
    <property type="match status" value="1"/>
</dbReference>
<dbReference type="RefSeq" id="WP_378167099.1">
    <property type="nucleotide sequence ID" value="NZ_JBHSBU010000001.1"/>
</dbReference>
<dbReference type="InterPro" id="IPR003660">
    <property type="entry name" value="HAMP_dom"/>
</dbReference>
<dbReference type="InterPro" id="IPR000160">
    <property type="entry name" value="GGDEF_dom"/>
</dbReference>
<keyword evidence="4" id="KW-1133">Transmembrane helix</keyword>
<keyword evidence="4" id="KW-0812">Transmembrane</keyword>
<evidence type="ECO:0000256" key="1">
    <source>
        <dbReference type="ARBA" id="ARBA00012528"/>
    </source>
</evidence>
<dbReference type="PANTHER" id="PTHR45138:SF9">
    <property type="entry name" value="DIGUANYLATE CYCLASE DGCM-RELATED"/>
    <property type="match status" value="1"/>
</dbReference>
<dbReference type="CDD" id="cd06225">
    <property type="entry name" value="HAMP"/>
    <property type="match status" value="1"/>
</dbReference>
<dbReference type="Gene3D" id="6.10.340.10">
    <property type="match status" value="1"/>
</dbReference>
<dbReference type="InterPro" id="IPR035965">
    <property type="entry name" value="PAS-like_dom_sf"/>
</dbReference>
<feature type="domain" description="HAMP" evidence="6">
    <location>
        <begin position="345"/>
        <end position="397"/>
    </location>
</feature>
<proteinExistence type="predicted"/>
<keyword evidence="4" id="KW-0472">Membrane</keyword>
<dbReference type="SUPFAM" id="SSF158472">
    <property type="entry name" value="HAMP domain-like"/>
    <property type="match status" value="1"/>
</dbReference>
<feature type="transmembrane region" description="Helical" evidence="4">
    <location>
        <begin position="326"/>
        <end position="347"/>
    </location>
</feature>
<feature type="domain" description="PAS" evidence="5">
    <location>
        <begin position="434"/>
        <end position="471"/>
    </location>
</feature>
<dbReference type="SUPFAM" id="SSF55073">
    <property type="entry name" value="Nucleotide cyclase"/>
    <property type="match status" value="1"/>
</dbReference>
<dbReference type="CDD" id="cd18773">
    <property type="entry name" value="PDC1_HK_sensor"/>
    <property type="match status" value="1"/>
</dbReference>
<evidence type="ECO:0000256" key="4">
    <source>
        <dbReference type="SAM" id="Phobius"/>
    </source>
</evidence>
<evidence type="ECO:0000256" key="3">
    <source>
        <dbReference type="SAM" id="Coils"/>
    </source>
</evidence>
<comment type="caution">
    <text evidence="8">The sequence shown here is derived from an EMBL/GenBank/DDBJ whole genome shotgun (WGS) entry which is preliminary data.</text>
</comment>
<dbReference type="InterPro" id="IPR050469">
    <property type="entry name" value="Diguanylate_Cyclase"/>
</dbReference>
<dbReference type="Proteomes" id="UP001595791">
    <property type="component" value="Unassembled WGS sequence"/>
</dbReference>
<sequence>MALLVGTTLAGVALSFTLSWRSGEAAVAELGRRLQDSAEARIADHIRQHLAQAERAVEQASTTVLDIEHPDDLQRQFWYQISGSGGLSAVFMATAEREFVGVERRPDGIRYLTRSGAITDYAFTTYLADRDGRAQAVAMRQPDYDPRARPWYRQVSKAGRTAWSGVYVFSLHRTLYLSLGKPLPDRHGRRGTVVAAAFNLQQITEFLRLLNPVEGAVTFIVEPDGQLIATSSDAEVVIERPSGPSRASPADLNDSVLRSALLQGESVRTQLAAGERIHRQFDWRGRRYQLLLSPFTDRWGLRWVVGVTLPEQALYGPIHSERERTLWFSAGAVLLSMLVGVAVAAWLGRRVDRLVQSAARMADGELDRRVQIGNPVELAQLGDNFNIMAERLSRSMAELRELNTDLERTVAERTQALENEVLERRLAEQEARRERDFSHYLIDALPGIFLLVGEDGRLLFWNAQLERVTGLDNAMLRRLPAVECFALGAREVLAGEFLRAFVAGHASVEADLAGPNGGLPCQISIQRLPVERGMRLIAVGIDVSERRALELELERQAQCDALTGLHNRGHFLQLAERELLRARRYGQGMALLMIDVDWFKSINDRFGHHIGDRALRTLADLCRQTLREVDAVGRLGGEEFAALLPNADINAAQAAAERLRASVEAGLLVLDDGHEIGFTISIGVAQLSEIDSLDSLLERADRGLYQAKRSGRNRVCCV</sequence>
<dbReference type="Gene3D" id="3.30.450.20">
    <property type="entry name" value="PAS domain"/>
    <property type="match status" value="2"/>
</dbReference>
<evidence type="ECO:0000313" key="9">
    <source>
        <dbReference type="Proteomes" id="UP001595791"/>
    </source>
</evidence>
<dbReference type="PROSITE" id="PS50885">
    <property type="entry name" value="HAMP"/>
    <property type="match status" value="1"/>
</dbReference>
<dbReference type="PANTHER" id="PTHR45138">
    <property type="entry name" value="REGULATORY COMPONENTS OF SENSORY TRANSDUCTION SYSTEM"/>
    <property type="match status" value="1"/>
</dbReference>
<accession>A0ABV8MSR0</accession>
<evidence type="ECO:0000259" key="7">
    <source>
        <dbReference type="PROSITE" id="PS50887"/>
    </source>
</evidence>
<keyword evidence="9" id="KW-1185">Reference proteome</keyword>
<keyword evidence="8" id="KW-0808">Transferase</keyword>
<dbReference type="EMBL" id="JBHSBU010000001">
    <property type="protein sequence ID" value="MFC4161308.1"/>
    <property type="molecule type" value="Genomic_DNA"/>
</dbReference>
<dbReference type="Pfam" id="PF00672">
    <property type="entry name" value="HAMP"/>
    <property type="match status" value="1"/>
</dbReference>
<dbReference type="PROSITE" id="PS50112">
    <property type="entry name" value="PAS"/>
    <property type="match status" value="1"/>
</dbReference>
<dbReference type="NCBIfam" id="TIGR00254">
    <property type="entry name" value="GGDEF"/>
    <property type="match status" value="1"/>
</dbReference>
<dbReference type="Gene3D" id="3.30.70.270">
    <property type="match status" value="1"/>
</dbReference>
<evidence type="ECO:0000259" key="6">
    <source>
        <dbReference type="PROSITE" id="PS50885"/>
    </source>
</evidence>
<keyword evidence="8" id="KW-0548">Nucleotidyltransferase</keyword>